<dbReference type="InterPro" id="IPR001650">
    <property type="entry name" value="Helicase_C-like"/>
</dbReference>
<dbReference type="PROSITE" id="PS51194">
    <property type="entry name" value="HELICASE_CTER"/>
    <property type="match status" value="1"/>
</dbReference>
<dbReference type="AlphaFoldDB" id="A0A0C2P375"/>
<dbReference type="Proteomes" id="UP000031672">
    <property type="component" value="Unassembled WGS sequence"/>
</dbReference>
<dbReference type="GO" id="GO:0003677">
    <property type="term" value="F:DNA binding"/>
    <property type="evidence" value="ECO:0007669"/>
    <property type="project" value="InterPro"/>
</dbReference>
<keyword evidence="3" id="KW-0436">Ligase</keyword>
<feature type="domain" description="Helicase C-terminal" evidence="2">
    <location>
        <begin position="241"/>
        <end position="381"/>
    </location>
</feature>
<dbReference type="Pfam" id="PF00271">
    <property type="entry name" value="Helicase_C"/>
    <property type="match status" value="1"/>
</dbReference>
<protein>
    <submittedName>
        <fullName evidence="3">Carboxylate--amine ligase</fullName>
    </submittedName>
</protein>
<dbReference type="Pfam" id="PF04851">
    <property type="entry name" value="ResIII"/>
    <property type="match status" value="1"/>
</dbReference>
<dbReference type="FunFam" id="3.40.50.300:FF:000794">
    <property type="entry name" value="ATP-dependent RNA helicase"/>
    <property type="match status" value="1"/>
</dbReference>
<keyword evidence="4" id="KW-1185">Reference proteome</keyword>
<evidence type="ECO:0000313" key="3">
    <source>
        <dbReference type="EMBL" id="KII80902.1"/>
    </source>
</evidence>
<accession>A0A0C2P375</accession>
<dbReference type="GO" id="GO:0016874">
    <property type="term" value="F:ligase activity"/>
    <property type="evidence" value="ECO:0007669"/>
    <property type="project" value="UniProtKB-KW"/>
</dbReference>
<dbReference type="RefSeq" id="WP_040988491.1">
    <property type="nucleotide sequence ID" value="NZ_JTKH01000006.1"/>
</dbReference>
<dbReference type="SUPFAM" id="SSF57829">
    <property type="entry name" value="Zn-binding ribosomal proteins"/>
    <property type="match status" value="1"/>
</dbReference>
<proteinExistence type="predicted"/>
<dbReference type="OrthoDB" id="9802848at2"/>
<dbReference type="InterPro" id="IPR014001">
    <property type="entry name" value="Helicase_ATP-bd"/>
</dbReference>
<evidence type="ECO:0000259" key="2">
    <source>
        <dbReference type="PROSITE" id="PS51194"/>
    </source>
</evidence>
<dbReference type="CDD" id="cd18799">
    <property type="entry name" value="SF2_C_EcoAI-like"/>
    <property type="match status" value="1"/>
</dbReference>
<dbReference type="InterPro" id="IPR011332">
    <property type="entry name" value="Ribosomal_zn-bd"/>
</dbReference>
<gene>
    <name evidence="3" type="ORF">OJ16_06320</name>
</gene>
<dbReference type="Gene3D" id="3.40.50.300">
    <property type="entry name" value="P-loop containing nucleotide triphosphate hydrolases"/>
    <property type="match status" value="2"/>
</dbReference>
<dbReference type="InterPro" id="IPR050742">
    <property type="entry name" value="Helicase_Restrict-Modif_Enz"/>
</dbReference>
<dbReference type="InterPro" id="IPR006935">
    <property type="entry name" value="Helicase/UvrB_N"/>
</dbReference>
<dbReference type="PANTHER" id="PTHR47396">
    <property type="entry name" value="TYPE I RESTRICTION ENZYME ECOKI R PROTEIN"/>
    <property type="match status" value="1"/>
</dbReference>
<organism evidence="3 4">
    <name type="scientific">Vibrio renipiscarius</name>
    <dbReference type="NCBI Taxonomy" id="1461322"/>
    <lineage>
        <taxon>Bacteria</taxon>
        <taxon>Pseudomonadati</taxon>
        <taxon>Pseudomonadota</taxon>
        <taxon>Gammaproteobacteria</taxon>
        <taxon>Vibrionales</taxon>
        <taxon>Vibrionaceae</taxon>
        <taxon>Vibrio</taxon>
    </lineage>
</organism>
<dbReference type="SMART" id="SM00487">
    <property type="entry name" value="DEXDc"/>
    <property type="match status" value="1"/>
</dbReference>
<dbReference type="SMART" id="SM00490">
    <property type="entry name" value="HELICc"/>
    <property type="match status" value="1"/>
</dbReference>
<comment type="caution">
    <text evidence="3">The sequence shown here is derived from an EMBL/GenBank/DDBJ whole genome shotgun (WGS) entry which is preliminary data.</text>
</comment>
<sequence>MYTLRPYQADSVKAVIHYFRKHTTPAVIVLPTGAGKSLVIAELARLAKGRVLVMAHVKELVEQNHAKYEGYDLKGAVFSAGLGRKETDQQVVFASVQSVVRNLTEFKDQFSLLVIDECHRVPEEKTSSYQKVITHLRELNPGMKVLGLTATPYRLGVGWIYQYHTRGQVRSEEPRFFRDCIFELPIRYLLDEEFLTPAKMMDAPVLSYDFSQLKPASTGRYKEAEMDMVMVIDQAKRATPQIVQQIIQFSAEKQGIMIFAATVRHAQEIFGLLPQGQTAIVIGDTPTPERDAIIQRFKQREIKFLVNVSVLTTGFDAPHVDLIAILRPTESVSLYQQIVGRGLRLSPGKTECLVLDYAGNSYDLYQPEVGNPKPDSDSEIITIPCPACGFNNNFWGKLDSNGFLIEHFGRRCQGYFEDDDTGEREHCGYRFRAKYCGECGADNDIAARICHECDATLVDPDKKLKEALNLKDALVYECLEMDFNLFKDDKGKNQLKVTYRGENQAAVHEFWSLNTPKQKQTFLAQFVRPHLADKHRPFIESSPSKVIVNQHRFRPPQFVIARKVGRFWKMRDKIFADELTDG</sequence>
<dbReference type="GO" id="GO:0005524">
    <property type="term" value="F:ATP binding"/>
    <property type="evidence" value="ECO:0007669"/>
    <property type="project" value="InterPro"/>
</dbReference>
<evidence type="ECO:0000313" key="4">
    <source>
        <dbReference type="Proteomes" id="UP000031672"/>
    </source>
</evidence>
<dbReference type="InterPro" id="IPR027417">
    <property type="entry name" value="P-loop_NTPase"/>
</dbReference>
<dbReference type="PANTHER" id="PTHR47396:SF1">
    <property type="entry name" value="ATP-DEPENDENT HELICASE IRC3-RELATED"/>
    <property type="match status" value="1"/>
</dbReference>
<feature type="domain" description="Helicase ATP-binding" evidence="1">
    <location>
        <begin position="17"/>
        <end position="152"/>
    </location>
</feature>
<accession>A0A0C2JN17</accession>
<name>A0A0C2P375_9VIBR</name>
<dbReference type="EMBL" id="JTKH01000006">
    <property type="protein sequence ID" value="KII80902.1"/>
    <property type="molecule type" value="Genomic_DNA"/>
</dbReference>
<evidence type="ECO:0000259" key="1">
    <source>
        <dbReference type="PROSITE" id="PS51192"/>
    </source>
</evidence>
<reference evidence="3 4" key="1">
    <citation type="submission" date="2014-11" db="EMBL/GenBank/DDBJ databases">
        <title>Draft Genome Sequence of Vibrio piscirenalis strains CECT 8603T and CECT 8604, two marine Gammaproteobacterium isolated from cultured gilthead sea bream (Sparus aurata).</title>
        <authorList>
            <person name="Arahal D.R."/>
            <person name="Rodrigo-Torres L."/>
            <person name="Lucena T."/>
            <person name="Pujalte M.J."/>
        </authorList>
    </citation>
    <scope>NUCLEOTIDE SEQUENCE [LARGE SCALE GENOMIC DNA]</scope>
    <source>
        <strain evidence="3 4">DCR 1-4-2</strain>
    </source>
</reference>
<dbReference type="STRING" id="1461322.OJ16_06320"/>
<dbReference type="PROSITE" id="PS51192">
    <property type="entry name" value="HELICASE_ATP_BIND_1"/>
    <property type="match status" value="1"/>
</dbReference>
<dbReference type="GO" id="GO:0016787">
    <property type="term" value="F:hydrolase activity"/>
    <property type="evidence" value="ECO:0007669"/>
    <property type="project" value="InterPro"/>
</dbReference>
<dbReference type="GO" id="GO:0006412">
    <property type="term" value="P:translation"/>
    <property type="evidence" value="ECO:0007669"/>
    <property type="project" value="InterPro"/>
</dbReference>
<dbReference type="SUPFAM" id="SSF52540">
    <property type="entry name" value="P-loop containing nucleoside triphosphate hydrolases"/>
    <property type="match status" value="1"/>
</dbReference>
<dbReference type="GO" id="GO:0005829">
    <property type="term" value="C:cytosol"/>
    <property type="evidence" value="ECO:0007669"/>
    <property type="project" value="TreeGrafter"/>
</dbReference>